<dbReference type="Pfam" id="PF13649">
    <property type="entry name" value="Methyltransf_25"/>
    <property type="match status" value="1"/>
</dbReference>
<evidence type="ECO:0000313" key="2">
    <source>
        <dbReference type="EMBL" id="KAA2214484.1"/>
    </source>
</evidence>
<dbReference type="GO" id="GO:0008168">
    <property type="term" value="F:methyltransferase activity"/>
    <property type="evidence" value="ECO:0007669"/>
    <property type="project" value="UniProtKB-KW"/>
</dbReference>
<organism evidence="2 3">
    <name type="scientific">Teichococcus oryzae</name>
    <dbReference type="NCBI Taxonomy" id="1608942"/>
    <lineage>
        <taxon>Bacteria</taxon>
        <taxon>Pseudomonadati</taxon>
        <taxon>Pseudomonadota</taxon>
        <taxon>Alphaproteobacteria</taxon>
        <taxon>Acetobacterales</taxon>
        <taxon>Roseomonadaceae</taxon>
        <taxon>Roseomonas</taxon>
    </lineage>
</organism>
<evidence type="ECO:0000259" key="1">
    <source>
        <dbReference type="Pfam" id="PF13649"/>
    </source>
</evidence>
<feature type="domain" description="Methyltransferase" evidence="1">
    <location>
        <begin position="40"/>
        <end position="131"/>
    </location>
</feature>
<comment type="caution">
    <text evidence="2">The sequence shown here is derived from an EMBL/GenBank/DDBJ whole genome shotgun (WGS) entry which is preliminary data.</text>
</comment>
<keyword evidence="3" id="KW-1185">Reference proteome</keyword>
<dbReference type="RefSeq" id="WP_149810420.1">
    <property type="nucleotide sequence ID" value="NZ_VUKA01000001.1"/>
</dbReference>
<dbReference type="SUPFAM" id="SSF53335">
    <property type="entry name" value="S-adenosyl-L-methionine-dependent methyltransferases"/>
    <property type="match status" value="1"/>
</dbReference>
<name>A0A5B2TK08_9PROT</name>
<evidence type="ECO:0000313" key="3">
    <source>
        <dbReference type="Proteomes" id="UP000322110"/>
    </source>
</evidence>
<dbReference type="Gene3D" id="3.40.50.150">
    <property type="entry name" value="Vaccinia Virus protein VP39"/>
    <property type="match status" value="1"/>
</dbReference>
<dbReference type="InterPro" id="IPR029063">
    <property type="entry name" value="SAM-dependent_MTases_sf"/>
</dbReference>
<dbReference type="AlphaFoldDB" id="A0A5B2TK08"/>
<dbReference type="OrthoDB" id="9786503at2"/>
<keyword evidence="2" id="KW-0489">Methyltransferase</keyword>
<sequence length="202" mass="21910">MSDADAWNSRYGAEPWLFGDQPNRYLESLGPRLRPGMAALALGDGEGRNGVWLATQGLMVTAVDWSATGLRHASTLAARRGVAMNTVTADLTRWNWPEACFDLIAWVFVHLPPTDRAQVAARACRALAPGGLLLLEGFAPAPEGRRAGGPRDPALLWRRGDAEACFAGLEMLECLEGTVLLEEGSRHQGHAELVRGLWRRAA</sequence>
<dbReference type="Proteomes" id="UP000322110">
    <property type="component" value="Unassembled WGS sequence"/>
</dbReference>
<gene>
    <name evidence="2" type="ORF">F0Q34_01815</name>
</gene>
<accession>A0A5B2TK08</accession>
<keyword evidence="2" id="KW-0808">Transferase</keyword>
<dbReference type="InterPro" id="IPR041698">
    <property type="entry name" value="Methyltransf_25"/>
</dbReference>
<reference evidence="2 3" key="1">
    <citation type="journal article" date="2015" name="Int. J. Syst. Evol. Microbiol.">
        <title>Roseomonas oryzae sp. nov., isolated from paddy rhizosphere soil.</title>
        <authorList>
            <person name="Ramaprasad E.V."/>
            <person name="Sasikala Ch."/>
            <person name="Ramana Ch.V."/>
        </authorList>
    </citation>
    <scope>NUCLEOTIDE SEQUENCE [LARGE SCALE GENOMIC DNA]</scope>
    <source>
        <strain evidence="2 3">KCTC 42542</strain>
    </source>
</reference>
<protein>
    <submittedName>
        <fullName evidence="2">Class I SAM-dependent methyltransferase</fullName>
    </submittedName>
</protein>
<dbReference type="EMBL" id="VUKA01000001">
    <property type="protein sequence ID" value="KAA2214484.1"/>
    <property type="molecule type" value="Genomic_DNA"/>
</dbReference>
<dbReference type="GO" id="GO:0032259">
    <property type="term" value="P:methylation"/>
    <property type="evidence" value="ECO:0007669"/>
    <property type="project" value="UniProtKB-KW"/>
</dbReference>
<proteinExistence type="predicted"/>